<organism evidence="1 2">
    <name type="scientific">Flavobacterium johnsoniae</name>
    <name type="common">Cytophaga johnsonae</name>
    <dbReference type="NCBI Taxonomy" id="986"/>
    <lineage>
        <taxon>Bacteria</taxon>
        <taxon>Pseudomonadati</taxon>
        <taxon>Bacteroidota</taxon>
        <taxon>Flavobacteriia</taxon>
        <taxon>Flavobacteriales</taxon>
        <taxon>Flavobacteriaceae</taxon>
        <taxon>Flavobacterium</taxon>
    </lineage>
</organism>
<dbReference type="RefSeq" id="WP_073411888.1">
    <property type="nucleotide sequence ID" value="NZ_FQWH01000023.1"/>
</dbReference>
<protein>
    <submittedName>
        <fullName evidence="1">Bacteroides conjugative transposon TraN protein</fullName>
    </submittedName>
</protein>
<name>A0A1M5W476_FLAJO</name>
<proteinExistence type="predicted"/>
<gene>
    <name evidence="1" type="ORF">SAMN05444388_12320</name>
</gene>
<sequence>MKNIKSWLIIGFLIISITGFSQESQSVKANNVQLSYAKTTSLVFPYAVKSVDRGSQDILVQKAKGVENILLLKAGKQNFAQTNLTVVTADGKLYGFVLNFDELCPTLTLTAEYSSNSDKEVLFSAENQNQKEVQQYSQLALSKKKKISGLSTGRFSVQLRVNGIFIHQDVMYFRVLLGNNSRINYDVDQLRFFIRDQKKSKRTASQELEVLPLFTTSDISKISDQSEFTLVFAIPKFTIPEKKLFTLELIEKNGGRHLELNIKNSDLTDVEILSNL</sequence>
<accession>A0A1M5W476</accession>
<evidence type="ECO:0000313" key="1">
    <source>
        <dbReference type="EMBL" id="SHH82322.1"/>
    </source>
</evidence>
<dbReference type="EMBL" id="FQWH01000023">
    <property type="protein sequence ID" value="SHH82322.1"/>
    <property type="molecule type" value="Genomic_DNA"/>
</dbReference>
<dbReference type="NCBIfam" id="TIGR03780">
    <property type="entry name" value="Bac_Flav_CT_N"/>
    <property type="match status" value="1"/>
</dbReference>
<evidence type="ECO:0000313" key="2">
    <source>
        <dbReference type="Proteomes" id="UP000184112"/>
    </source>
</evidence>
<reference evidence="1 2" key="1">
    <citation type="submission" date="2016-11" db="EMBL/GenBank/DDBJ databases">
        <authorList>
            <person name="Jaros S."/>
            <person name="Januszkiewicz K."/>
            <person name="Wedrychowicz H."/>
        </authorList>
    </citation>
    <scope>NUCLEOTIDE SEQUENCE [LARGE SCALE GENOMIC DNA]</scope>
    <source>
        <strain evidence="1 2">DSM 6792</strain>
    </source>
</reference>
<dbReference type="InterPro" id="IPR022298">
    <property type="entry name" value="Conjug_transposon_TraN"/>
</dbReference>
<dbReference type="Pfam" id="PF13595">
    <property type="entry name" value="DUF4138"/>
    <property type="match status" value="1"/>
</dbReference>
<dbReference type="Proteomes" id="UP000184112">
    <property type="component" value="Unassembled WGS sequence"/>
</dbReference>
<dbReference type="AlphaFoldDB" id="A0A1M5W476"/>